<dbReference type="Gene3D" id="2.40.50.100">
    <property type="match status" value="1"/>
</dbReference>
<comment type="similarity">
    <text evidence="1">Belongs to the ABC transporter superfamily.</text>
</comment>
<reference evidence="6 7" key="1">
    <citation type="submission" date="2016-10" db="EMBL/GenBank/DDBJ databases">
        <authorList>
            <person name="de Groot N.N."/>
        </authorList>
    </citation>
    <scope>NUCLEOTIDE SEQUENCE [LARGE SCALE GENOMIC DNA]</scope>
    <source>
        <strain evidence="6 7">ATCC 35022</strain>
    </source>
</reference>
<dbReference type="InterPro" id="IPR003439">
    <property type="entry name" value="ABC_transporter-like_ATP-bd"/>
</dbReference>
<gene>
    <name evidence="6" type="ORF">SAMN02982931_01867</name>
</gene>
<keyword evidence="7" id="KW-1185">Reference proteome</keyword>
<evidence type="ECO:0000256" key="4">
    <source>
        <dbReference type="ARBA" id="ARBA00022840"/>
    </source>
</evidence>
<dbReference type="Pfam" id="PF00005">
    <property type="entry name" value="ABC_tran"/>
    <property type="match status" value="1"/>
</dbReference>
<evidence type="ECO:0000256" key="1">
    <source>
        <dbReference type="ARBA" id="ARBA00005417"/>
    </source>
</evidence>
<keyword evidence="2" id="KW-0813">Transport</keyword>
<keyword evidence="3" id="KW-0547">Nucleotide-binding</keyword>
<dbReference type="GO" id="GO:0015697">
    <property type="term" value="P:quaternary ammonium group transport"/>
    <property type="evidence" value="ECO:0007669"/>
    <property type="project" value="UniProtKB-ARBA"/>
</dbReference>
<keyword evidence="4 6" id="KW-0067">ATP-binding</keyword>
<dbReference type="InterPro" id="IPR027417">
    <property type="entry name" value="P-loop_NTPase"/>
</dbReference>
<dbReference type="EMBL" id="FMXQ01000003">
    <property type="protein sequence ID" value="SDB24240.1"/>
    <property type="molecule type" value="Genomic_DNA"/>
</dbReference>
<dbReference type="Pfam" id="PF08402">
    <property type="entry name" value="TOBE_2"/>
    <property type="match status" value="1"/>
</dbReference>
<dbReference type="GO" id="GO:0005524">
    <property type="term" value="F:ATP binding"/>
    <property type="evidence" value="ECO:0007669"/>
    <property type="project" value="UniProtKB-KW"/>
</dbReference>
<dbReference type="Proteomes" id="UP000199071">
    <property type="component" value="Unassembled WGS sequence"/>
</dbReference>
<dbReference type="PROSITE" id="PS50893">
    <property type="entry name" value="ABC_TRANSPORTER_2"/>
    <property type="match status" value="1"/>
</dbReference>
<dbReference type="PROSITE" id="PS00211">
    <property type="entry name" value="ABC_TRANSPORTER_1"/>
    <property type="match status" value="1"/>
</dbReference>
<dbReference type="InterPro" id="IPR008995">
    <property type="entry name" value="Mo/tungstate-bd_C_term_dom"/>
</dbReference>
<dbReference type="SUPFAM" id="SSF52540">
    <property type="entry name" value="P-loop containing nucleoside triphosphate hydrolases"/>
    <property type="match status" value="1"/>
</dbReference>
<evidence type="ECO:0000313" key="7">
    <source>
        <dbReference type="Proteomes" id="UP000199071"/>
    </source>
</evidence>
<name>A0A1G6BUC1_9HYPH</name>
<dbReference type="PANTHER" id="PTHR42781:SF4">
    <property type="entry name" value="SPERMIDINE_PUTRESCINE IMPORT ATP-BINDING PROTEIN POTA"/>
    <property type="match status" value="1"/>
</dbReference>
<evidence type="ECO:0000256" key="2">
    <source>
        <dbReference type="ARBA" id="ARBA00022448"/>
    </source>
</evidence>
<dbReference type="GO" id="GO:0043190">
    <property type="term" value="C:ATP-binding cassette (ABC) transporter complex"/>
    <property type="evidence" value="ECO:0007669"/>
    <property type="project" value="InterPro"/>
</dbReference>
<dbReference type="FunFam" id="3.40.50.300:FF:000425">
    <property type="entry name" value="Probable ABC transporter, ATP-binding subunit"/>
    <property type="match status" value="1"/>
</dbReference>
<dbReference type="InterPro" id="IPR003593">
    <property type="entry name" value="AAA+_ATPase"/>
</dbReference>
<dbReference type="InterPro" id="IPR017871">
    <property type="entry name" value="ABC_transporter-like_CS"/>
</dbReference>
<evidence type="ECO:0000256" key="3">
    <source>
        <dbReference type="ARBA" id="ARBA00022741"/>
    </source>
</evidence>
<dbReference type="GO" id="GO:0022857">
    <property type="term" value="F:transmembrane transporter activity"/>
    <property type="evidence" value="ECO:0007669"/>
    <property type="project" value="InterPro"/>
</dbReference>
<dbReference type="RefSeq" id="WP_090876132.1">
    <property type="nucleotide sequence ID" value="NZ_FMXQ01000003.1"/>
</dbReference>
<dbReference type="SMART" id="SM00382">
    <property type="entry name" value="AAA"/>
    <property type="match status" value="1"/>
</dbReference>
<dbReference type="PANTHER" id="PTHR42781">
    <property type="entry name" value="SPERMIDINE/PUTRESCINE IMPORT ATP-BINDING PROTEIN POTA"/>
    <property type="match status" value="1"/>
</dbReference>
<proteinExistence type="inferred from homology"/>
<evidence type="ECO:0000313" key="6">
    <source>
        <dbReference type="EMBL" id="SDB24240.1"/>
    </source>
</evidence>
<accession>A0A1G6BUC1</accession>
<dbReference type="OrthoDB" id="9802264at2"/>
<protein>
    <submittedName>
        <fullName evidence="6">Spermidine/putrescine transport system ATP-binding protein</fullName>
    </submittedName>
</protein>
<sequence>MTPESPVAYDLECRSLTKSFDDFVAVQSIDLAIPAGSFFSILGPSGCGKTTLLRMMAGFVRPTSGDILIKGRSVLDVPPNKRPVNMVFQHLALFPMMSVAENIGYGLRRRGVPREDIARRVEEALVRVGLPGSGGKRISQISGGQKQRVAIARCLVLDPDVLLLDEPLGALDLKLREHMKVELKKLQHEFGTTFVYITHDQSEALVMSDRVAVMNAGRFEQVGTAQDLYYRPATAFVAAFVGESNKWRGKVETADAGRLTVLTEDGVRIAGSGEAALAAGATVDVFVRPEAVALSRDAAGIASMANRMDGAVASVLFNGAASRVLIKAGAAQAEIDVALPQTGEFNDLAPGQPIHFGWSDAQTTCFRAG</sequence>
<dbReference type="InterPro" id="IPR050093">
    <property type="entry name" value="ABC_SmlMolc_Importer"/>
</dbReference>
<dbReference type="SUPFAM" id="SSF50331">
    <property type="entry name" value="MOP-like"/>
    <property type="match status" value="1"/>
</dbReference>
<organism evidence="6 7">
    <name type="scientific">Bauldia litoralis</name>
    <dbReference type="NCBI Taxonomy" id="665467"/>
    <lineage>
        <taxon>Bacteria</taxon>
        <taxon>Pseudomonadati</taxon>
        <taxon>Pseudomonadota</taxon>
        <taxon>Alphaproteobacteria</taxon>
        <taxon>Hyphomicrobiales</taxon>
        <taxon>Kaistiaceae</taxon>
        <taxon>Bauldia</taxon>
    </lineage>
</organism>
<dbReference type="AlphaFoldDB" id="A0A1G6BUC1"/>
<dbReference type="Gene3D" id="3.40.50.300">
    <property type="entry name" value="P-loop containing nucleotide triphosphate hydrolases"/>
    <property type="match status" value="1"/>
</dbReference>
<dbReference type="GO" id="GO:0016887">
    <property type="term" value="F:ATP hydrolysis activity"/>
    <property type="evidence" value="ECO:0007669"/>
    <property type="project" value="InterPro"/>
</dbReference>
<feature type="domain" description="ABC transporter" evidence="5">
    <location>
        <begin position="11"/>
        <end position="241"/>
    </location>
</feature>
<dbReference type="STRING" id="665467.SAMN02982931_01867"/>
<dbReference type="InterPro" id="IPR013611">
    <property type="entry name" value="Transp-assoc_OB_typ2"/>
</dbReference>
<evidence type="ECO:0000259" key="5">
    <source>
        <dbReference type="PROSITE" id="PS50893"/>
    </source>
</evidence>